<reference evidence="1" key="2">
    <citation type="journal article" date="2014" name="ISME J.">
        <title>Microbial stratification in low pH oxic and suboxic macroscopic growths along an acid mine drainage.</title>
        <authorList>
            <person name="Mendez-Garcia C."/>
            <person name="Mesa V."/>
            <person name="Sprenger R.R."/>
            <person name="Richter M."/>
            <person name="Diez M.S."/>
            <person name="Solano J."/>
            <person name="Bargiela R."/>
            <person name="Golyshina O.V."/>
            <person name="Manteca A."/>
            <person name="Ramos J.L."/>
            <person name="Gallego J.R."/>
            <person name="Llorente I."/>
            <person name="Martins Dos Santos V.A."/>
            <person name="Jensen O.N."/>
            <person name="Pelaez A.I."/>
            <person name="Sanchez J."/>
            <person name="Ferrer M."/>
        </authorList>
    </citation>
    <scope>NUCLEOTIDE SEQUENCE</scope>
</reference>
<sequence>MSKELSASQRAYIASTVRSAIDLVFAHWEGALDLDLDTQYRELLDSTIGTGDRGQFSREMSAFMAALNNGHTRYHDIEGWSPLSGSLGFHAAPTGSDWMITRSWAQGLRAGEVVERINGEAPGDAYDQQERCISASNERGRRRNFFRCPHLFALKILLRVDGRNVRFRRVPGKREPPMERTAGHWLQH</sequence>
<comment type="caution">
    <text evidence="1">The sequence shown here is derived from an EMBL/GenBank/DDBJ whole genome shotgun (WGS) entry which is preliminary data.</text>
</comment>
<protein>
    <submittedName>
        <fullName evidence="1">Peptidase, S41 family</fullName>
    </submittedName>
</protein>
<evidence type="ECO:0000313" key="1">
    <source>
        <dbReference type="EMBL" id="EQD73669.1"/>
    </source>
</evidence>
<dbReference type="AlphaFoldDB" id="T1CWU7"/>
<dbReference type="EMBL" id="AUZY01001880">
    <property type="protein sequence ID" value="EQD73669.1"/>
    <property type="molecule type" value="Genomic_DNA"/>
</dbReference>
<accession>T1CWU7</accession>
<organism evidence="1">
    <name type="scientific">mine drainage metagenome</name>
    <dbReference type="NCBI Taxonomy" id="410659"/>
    <lineage>
        <taxon>unclassified sequences</taxon>
        <taxon>metagenomes</taxon>
        <taxon>ecological metagenomes</taxon>
    </lineage>
</organism>
<proteinExistence type="predicted"/>
<feature type="non-terminal residue" evidence="1">
    <location>
        <position position="188"/>
    </location>
</feature>
<reference evidence="1" key="1">
    <citation type="submission" date="2013-08" db="EMBL/GenBank/DDBJ databases">
        <authorList>
            <person name="Mendez C."/>
            <person name="Richter M."/>
            <person name="Ferrer M."/>
            <person name="Sanchez J."/>
        </authorList>
    </citation>
    <scope>NUCLEOTIDE SEQUENCE</scope>
</reference>
<name>T1CWU7_9ZZZZ</name>
<gene>
    <name evidence="1" type="ORF">B1B_03098</name>
</gene>